<evidence type="ECO:0000313" key="1">
    <source>
        <dbReference type="EMBL" id="MCS5715487.1"/>
    </source>
</evidence>
<reference evidence="1" key="1">
    <citation type="submission" date="2022-08" db="EMBL/GenBank/DDBJ databases">
        <authorList>
            <person name="Deng Y."/>
            <person name="Han X.-F."/>
            <person name="Zhang Y.-Q."/>
        </authorList>
    </citation>
    <scope>NUCLEOTIDE SEQUENCE</scope>
    <source>
        <strain evidence="1">CPCC 205716</strain>
    </source>
</reference>
<comment type="caution">
    <text evidence="1">The sequence shown here is derived from an EMBL/GenBank/DDBJ whole genome shotgun (WGS) entry which is preliminary data.</text>
</comment>
<organism evidence="1 2">
    <name type="scientific">Herbiconiux gentiana</name>
    <dbReference type="NCBI Taxonomy" id="2970912"/>
    <lineage>
        <taxon>Bacteria</taxon>
        <taxon>Bacillati</taxon>
        <taxon>Actinomycetota</taxon>
        <taxon>Actinomycetes</taxon>
        <taxon>Micrococcales</taxon>
        <taxon>Microbacteriaceae</taxon>
        <taxon>Herbiconiux</taxon>
    </lineage>
</organism>
<accession>A0ABT2GIR5</accession>
<protein>
    <submittedName>
        <fullName evidence="1">Uncharacterized protein</fullName>
    </submittedName>
</protein>
<dbReference type="Pfam" id="PF20218">
    <property type="entry name" value="DUF6578"/>
    <property type="match status" value="1"/>
</dbReference>
<name>A0ABT2GIR5_9MICO</name>
<evidence type="ECO:0000313" key="2">
    <source>
        <dbReference type="Proteomes" id="UP001165580"/>
    </source>
</evidence>
<proteinExistence type="predicted"/>
<keyword evidence="2" id="KW-1185">Reference proteome</keyword>
<dbReference type="EMBL" id="JANTEZ010000005">
    <property type="protein sequence ID" value="MCS5715487.1"/>
    <property type="molecule type" value="Genomic_DNA"/>
</dbReference>
<sequence>MLIEVAVPGWEHACCGEAFAVGAPRTFSLLAAPPVSGGPTPFTGGPTPFTGKPTPLPRYREEHHGQTPADVPQWEVTGLVVAIEAVEYGSRERPGRPGVHEWSEEGRRAHPLDTVAARASGPGEYLVTLEVDETVALPGYRLSVEESEHERLRLEAVARADERAVDAVGVRLSRLADDLERRWRGHGSVGRSANGANLSFRPHGPGAILAWSRSDAPSDGVAVQLGDGRFGLGADDDGVRMLEAFVEAASAGRVQERVRETVDGVEFATEVVGERGADDVLERATRTAQVLRSGTMVAMAGPVRERIERGDHRWAPWGE</sequence>
<dbReference type="Proteomes" id="UP001165580">
    <property type="component" value="Unassembled WGS sequence"/>
</dbReference>
<dbReference type="RefSeq" id="WP_259487003.1">
    <property type="nucleotide sequence ID" value="NZ_JANTEZ010000005.1"/>
</dbReference>
<dbReference type="InterPro" id="IPR046485">
    <property type="entry name" value="DUF6578"/>
</dbReference>
<gene>
    <name evidence="1" type="ORF">NVV95_13130</name>
</gene>